<dbReference type="InterPro" id="IPR003439">
    <property type="entry name" value="ABC_transporter-like_ATP-bd"/>
</dbReference>
<keyword evidence="6" id="KW-1278">Translocase</keyword>
<dbReference type="PROSITE" id="PS50893">
    <property type="entry name" value="ABC_TRANSPORTER_2"/>
    <property type="match status" value="1"/>
</dbReference>
<evidence type="ECO:0000256" key="3">
    <source>
        <dbReference type="ARBA" id="ARBA00022475"/>
    </source>
</evidence>
<dbReference type="InterPro" id="IPR003593">
    <property type="entry name" value="AAA+_ATPase"/>
</dbReference>
<dbReference type="PANTHER" id="PTHR43553:SF27">
    <property type="entry name" value="ENERGY-COUPLING FACTOR TRANSPORTER ATP-BINDING PROTEIN ECFA2"/>
    <property type="match status" value="1"/>
</dbReference>
<accession>A0A6M1STQ6</accession>
<feature type="domain" description="ABC transporter" evidence="8">
    <location>
        <begin position="6"/>
        <end position="210"/>
    </location>
</feature>
<keyword evidence="3" id="KW-1003">Cell membrane</keyword>
<dbReference type="SMART" id="SM00382">
    <property type="entry name" value="AAA"/>
    <property type="match status" value="1"/>
</dbReference>
<evidence type="ECO:0000256" key="6">
    <source>
        <dbReference type="ARBA" id="ARBA00022967"/>
    </source>
</evidence>
<dbReference type="EMBL" id="JAALLT010000001">
    <property type="protein sequence ID" value="NGP75526.1"/>
    <property type="molecule type" value="Genomic_DNA"/>
</dbReference>
<dbReference type="PANTHER" id="PTHR43553">
    <property type="entry name" value="HEAVY METAL TRANSPORTER"/>
    <property type="match status" value="1"/>
</dbReference>
<dbReference type="GO" id="GO:0042626">
    <property type="term" value="F:ATPase-coupled transmembrane transporter activity"/>
    <property type="evidence" value="ECO:0007669"/>
    <property type="project" value="TreeGrafter"/>
</dbReference>
<gene>
    <name evidence="9" type="ORF">G3570_02700</name>
</gene>
<evidence type="ECO:0000256" key="5">
    <source>
        <dbReference type="ARBA" id="ARBA00022840"/>
    </source>
</evidence>
<dbReference type="InterPro" id="IPR050095">
    <property type="entry name" value="ECF_ABC_transporter_ATP-bd"/>
</dbReference>
<organism evidence="9 10">
    <name type="scientific">Halalkalibaculum roseum</name>
    <dbReference type="NCBI Taxonomy" id="2709311"/>
    <lineage>
        <taxon>Bacteria</taxon>
        <taxon>Pseudomonadati</taxon>
        <taxon>Balneolota</taxon>
        <taxon>Balneolia</taxon>
        <taxon>Balneolales</taxon>
        <taxon>Balneolaceae</taxon>
        <taxon>Halalkalibaculum</taxon>
    </lineage>
</organism>
<sequence>MPLSIISFKNVTFTYQKEADTQIRSCSFELNEGDRMAIKGESGTGKTTLFRLIHGFEQPESGAIYYKGDELTIPVIKNLRKESAWLPQDLNLGKGQVREVLSYPFEFSANHAKVTQSIEFESTFKELGLEKELLDKDFSDLSTGQRQRAGIALCLLLDKPLMMLDEPTSALDRASKQKVVELLFDNSGRTILSTSHDLFWIEQCNKVIEL</sequence>
<dbReference type="AlphaFoldDB" id="A0A6M1STQ6"/>
<keyword evidence="2" id="KW-0813">Transport</keyword>
<dbReference type="SUPFAM" id="SSF52540">
    <property type="entry name" value="P-loop containing nucleoside triphosphate hydrolases"/>
    <property type="match status" value="1"/>
</dbReference>
<dbReference type="RefSeq" id="WP_165138905.1">
    <property type="nucleotide sequence ID" value="NZ_JAALLT010000001.1"/>
</dbReference>
<dbReference type="InterPro" id="IPR027417">
    <property type="entry name" value="P-loop_NTPase"/>
</dbReference>
<keyword evidence="4" id="KW-0547">Nucleotide-binding</keyword>
<evidence type="ECO:0000256" key="7">
    <source>
        <dbReference type="ARBA" id="ARBA00023136"/>
    </source>
</evidence>
<dbReference type="Proteomes" id="UP000473278">
    <property type="component" value="Unassembled WGS sequence"/>
</dbReference>
<reference evidence="9 10" key="1">
    <citation type="submission" date="2020-02" db="EMBL/GenBank/DDBJ databases">
        <title>Balneolaceae bacterium YR4-1, complete genome.</title>
        <authorList>
            <person name="Li Y."/>
            <person name="Wu S."/>
        </authorList>
    </citation>
    <scope>NUCLEOTIDE SEQUENCE [LARGE SCALE GENOMIC DNA]</scope>
    <source>
        <strain evidence="9 10">YR4-1</strain>
    </source>
</reference>
<evidence type="ECO:0000313" key="9">
    <source>
        <dbReference type="EMBL" id="NGP75526.1"/>
    </source>
</evidence>
<keyword evidence="5 9" id="KW-0067">ATP-binding</keyword>
<dbReference type="Pfam" id="PF00005">
    <property type="entry name" value="ABC_tran"/>
    <property type="match status" value="1"/>
</dbReference>
<dbReference type="GO" id="GO:0043190">
    <property type="term" value="C:ATP-binding cassette (ABC) transporter complex"/>
    <property type="evidence" value="ECO:0007669"/>
    <property type="project" value="TreeGrafter"/>
</dbReference>
<dbReference type="GO" id="GO:0016887">
    <property type="term" value="F:ATP hydrolysis activity"/>
    <property type="evidence" value="ECO:0007669"/>
    <property type="project" value="InterPro"/>
</dbReference>
<keyword evidence="10" id="KW-1185">Reference proteome</keyword>
<protein>
    <submittedName>
        <fullName evidence="9">ATP-binding cassette domain-containing protein</fullName>
    </submittedName>
</protein>
<dbReference type="GO" id="GO:0005524">
    <property type="term" value="F:ATP binding"/>
    <property type="evidence" value="ECO:0007669"/>
    <property type="project" value="UniProtKB-KW"/>
</dbReference>
<keyword evidence="7" id="KW-0472">Membrane</keyword>
<evidence type="ECO:0000313" key="10">
    <source>
        <dbReference type="Proteomes" id="UP000473278"/>
    </source>
</evidence>
<evidence type="ECO:0000256" key="2">
    <source>
        <dbReference type="ARBA" id="ARBA00022448"/>
    </source>
</evidence>
<comment type="caution">
    <text evidence="9">The sequence shown here is derived from an EMBL/GenBank/DDBJ whole genome shotgun (WGS) entry which is preliminary data.</text>
</comment>
<comment type="subcellular location">
    <subcellularLocation>
        <location evidence="1">Cell membrane</location>
        <topology evidence="1">Peripheral membrane protein</topology>
    </subcellularLocation>
</comment>
<name>A0A6M1STQ6_9BACT</name>
<dbReference type="CDD" id="cd03228">
    <property type="entry name" value="ABCC_MRP_Like"/>
    <property type="match status" value="1"/>
</dbReference>
<evidence type="ECO:0000256" key="1">
    <source>
        <dbReference type="ARBA" id="ARBA00004202"/>
    </source>
</evidence>
<dbReference type="Gene3D" id="3.40.50.300">
    <property type="entry name" value="P-loop containing nucleotide triphosphate hydrolases"/>
    <property type="match status" value="1"/>
</dbReference>
<evidence type="ECO:0000256" key="4">
    <source>
        <dbReference type="ARBA" id="ARBA00022741"/>
    </source>
</evidence>
<evidence type="ECO:0000259" key="8">
    <source>
        <dbReference type="PROSITE" id="PS50893"/>
    </source>
</evidence>
<proteinExistence type="predicted"/>